<gene>
    <name evidence="2" type="ORF">M501DRAFT_985134</name>
</gene>
<feature type="region of interest" description="Disordered" evidence="1">
    <location>
        <begin position="1430"/>
        <end position="1449"/>
    </location>
</feature>
<protein>
    <submittedName>
        <fullName evidence="2">Uncharacterized protein</fullName>
    </submittedName>
</protein>
<name>A0A9P4SI75_9PEZI</name>
<feature type="compositionally biased region" description="Acidic residues" evidence="1">
    <location>
        <begin position="658"/>
        <end position="674"/>
    </location>
</feature>
<reference evidence="2" key="1">
    <citation type="journal article" date="2020" name="Stud. Mycol.">
        <title>101 Dothideomycetes genomes: a test case for predicting lifestyles and emergence of pathogens.</title>
        <authorList>
            <person name="Haridas S."/>
            <person name="Albert R."/>
            <person name="Binder M."/>
            <person name="Bloem J."/>
            <person name="Labutti K."/>
            <person name="Salamov A."/>
            <person name="Andreopoulos B."/>
            <person name="Baker S."/>
            <person name="Barry K."/>
            <person name="Bills G."/>
            <person name="Bluhm B."/>
            <person name="Cannon C."/>
            <person name="Castanera R."/>
            <person name="Culley D."/>
            <person name="Daum C."/>
            <person name="Ezra D."/>
            <person name="Gonzalez J."/>
            <person name="Henrissat B."/>
            <person name="Kuo A."/>
            <person name="Liang C."/>
            <person name="Lipzen A."/>
            <person name="Lutzoni F."/>
            <person name="Magnuson J."/>
            <person name="Mondo S."/>
            <person name="Nolan M."/>
            <person name="Ohm R."/>
            <person name="Pangilinan J."/>
            <person name="Park H.-J."/>
            <person name="Ramirez L."/>
            <person name="Alfaro M."/>
            <person name="Sun H."/>
            <person name="Tritt A."/>
            <person name="Yoshinaga Y."/>
            <person name="Zwiers L.-H."/>
            <person name="Turgeon B."/>
            <person name="Goodwin S."/>
            <person name="Spatafora J."/>
            <person name="Crous P."/>
            <person name="Grigoriev I."/>
        </authorList>
    </citation>
    <scope>NUCLEOTIDE SEQUENCE</scope>
    <source>
        <strain evidence="2">CBS 101060</strain>
    </source>
</reference>
<feature type="compositionally biased region" description="Basic and acidic residues" evidence="1">
    <location>
        <begin position="729"/>
        <end position="767"/>
    </location>
</feature>
<keyword evidence="3" id="KW-1185">Reference proteome</keyword>
<feature type="region of interest" description="Disordered" evidence="1">
    <location>
        <begin position="407"/>
        <end position="854"/>
    </location>
</feature>
<evidence type="ECO:0000313" key="2">
    <source>
        <dbReference type="EMBL" id="KAF2842972.1"/>
    </source>
</evidence>
<feature type="compositionally biased region" description="Basic and acidic residues" evidence="1">
    <location>
        <begin position="775"/>
        <end position="806"/>
    </location>
</feature>
<feature type="compositionally biased region" description="Basic and acidic residues" evidence="1">
    <location>
        <begin position="1303"/>
        <end position="1316"/>
    </location>
</feature>
<evidence type="ECO:0000256" key="1">
    <source>
        <dbReference type="SAM" id="MobiDB-lite"/>
    </source>
</evidence>
<dbReference type="OrthoDB" id="3937844at2759"/>
<organism evidence="2 3">
    <name type="scientific">Patellaria atrata CBS 101060</name>
    <dbReference type="NCBI Taxonomy" id="1346257"/>
    <lineage>
        <taxon>Eukaryota</taxon>
        <taxon>Fungi</taxon>
        <taxon>Dikarya</taxon>
        <taxon>Ascomycota</taxon>
        <taxon>Pezizomycotina</taxon>
        <taxon>Dothideomycetes</taxon>
        <taxon>Dothideomycetes incertae sedis</taxon>
        <taxon>Patellariales</taxon>
        <taxon>Patellariaceae</taxon>
        <taxon>Patellaria</taxon>
    </lineage>
</organism>
<proteinExistence type="predicted"/>
<comment type="caution">
    <text evidence="2">The sequence shown here is derived from an EMBL/GenBank/DDBJ whole genome shotgun (WGS) entry which is preliminary data.</text>
</comment>
<feature type="region of interest" description="Disordered" evidence="1">
    <location>
        <begin position="1059"/>
        <end position="1090"/>
    </location>
</feature>
<dbReference type="EMBL" id="MU006089">
    <property type="protein sequence ID" value="KAF2842972.1"/>
    <property type="molecule type" value="Genomic_DNA"/>
</dbReference>
<feature type="region of interest" description="Disordered" evidence="1">
    <location>
        <begin position="1301"/>
        <end position="1342"/>
    </location>
</feature>
<dbReference type="Proteomes" id="UP000799429">
    <property type="component" value="Unassembled WGS sequence"/>
</dbReference>
<feature type="compositionally biased region" description="Polar residues" evidence="1">
    <location>
        <begin position="528"/>
        <end position="554"/>
    </location>
</feature>
<feature type="compositionally biased region" description="Basic and acidic residues" evidence="1">
    <location>
        <begin position="452"/>
        <end position="465"/>
    </location>
</feature>
<feature type="compositionally biased region" description="Basic and acidic residues" evidence="1">
    <location>
        <begin position="1063"/>
        <end position="1078"/>
    </location>
</feature>
<accession>A0A9P4SI75</accession>
<feature type="compositionally biased region" description="Polar residues" evidence="1">
    <location>
        <begin position="408"/>
        <end position="445"/>
    </location>
</feature>
<feature type="region of interest" description="Disordered" evidence="1">
    <location>
        <begin position="1223"/>
        <end position="1245"/>
    </location>
</feature>
<feature type="compositionally biased region" description="Basic and acidic residues" evidence="1">
    <location>
        <begin position="487"/>
        <end position="497"/>
    </location>
</feature>
<evidence type="ECO:0000313" key="3">
    <source>
        <dbReference type="Proteomes" id="UP000799429"/>
    </source>
</evidence>
<feature type="compositionally biased region" description="Basic and acidic residues" evidence="1">
    <location>
        <begin position="573"/>
        <end position="584"/>
    </location>
</feature>
<sequence>MSNLQGYCCTVFTPYVALDSRGDPTLGMAEKSIAIVQEPTSVNRGKEGDIRIGQIIQSVLGWRNWTSNHDEGQVYLYILNKVASIFPLQMRDHTRSAILPTVMSLPMLSEEFLESLNNTLSGNPDDSRCRTLYEYTRTVYEADLSTNLAQKYLAALSDAIARKLLGHFLADNISNLSRRWAGLLLVQLLEKSEVAGYRICDEKHMLKKLGQNVFKQSEDLKLITGMIIKPLVKRGLCEIGDFWSLSPSFQGPTSFPTENSQDWIGKYQEFMDSLFETDRFSLGPEAFFVVDLTADGDTSFTEESGNIMLSIVNERATFMIPQTSKQLIQVVEVPIQNINVVQRQPSTLRNPKGEEIDVCRLSLILRDSAHGYLLNAQRTKAAVMTITFPEESTMDTAIKALSNALADRSSQPVTSSMRASSSQVLNVSTKQFNSTDTAESRSSPQKLGEMSAQHDEPRSVARDNSPDDLYGLSDGGKESQARLSQRRANDKGGHDVDGVSSLPMNKHGDPKPAEKRKVSSKNRVDAKNSASELKVTHQQPSSPLSDLRSSAQASPPNLPLVKLKPAPLPTPAGRKESLKIKDGTVFKTSIGKINQNTLADRDSDDNVQGKPQAGWMPLKPAQETNQPQLGIVRAGKGKLKRINNRSRSRSRSAALERIDDDFEVPVSEEDESDSEPVKKKRKKAKNSKNSTASAHKSKESSNQKQSHSSRITKPKQKAGQHASGRLPPSRRDKDKENEPVNDGGTHHDGRGRGRFPAEEIRARRSEVIPEQTDELNDKSEAFFFAHNDDNGMKDMEFPSDSRKRESSTLNQNKRLLGRLTAKVDHEETPQRSNNSVHDAPQEPKSKKTVPPFLRPASLAESPLAVDDDSARKASLVAFDRNGARNQGYGLSLIQSPITIADSPTVEVSQKWTNGIALIKQDYIRPDEPTMTRPVARAHNNDLREEITADKGDGQSTVQYQEQKLLATAPQQRLSLSKTEKKAFENLADMISSSSLDDQADEVPQNLALSEEKGVSSPHEPPVFVNMEDPSVRPVDNVPFDDTIIVEPTENSFSKFVQPLRTNRPVDTRKRPADTEQRQASKAKKGRADPIQGSPIAVVKRSKMGHKLPEKPATMKINKPQVPKRTVQITPVSVPTNDNDRKKFSHFSESSYDRGKVIVTAEGSPSRTVPVFQTQVADPVTPMTHFSIVMDEDDADEPENGDQMDLINGTERHDVVTDAGIEEVLSSNRKPPPGHPEAESRAISSYLSKEELESKIAKAVYNEEKSPFEKVSKSTQPIPSLLQAFLSIASRKRDLVAEIAPPGHDAEQNFTDEREPGENLTLPTNAGKSSSTETSSQVEDEEVEDTDVLEWAVALKPHHRGVVDALISVVRGLLRHLDDAETVLNDMINDYEKDGLRVLGVLEEQRRQAHEARIESERIVIQQARRDLQNTLKRSKSAEREQNQDSGLDQSMLKEREAKIQFGVKQLQDVLSSILVNLV</sequence>
<feature type="compositionally biased region" description="Basic and acidic residues" evidence="1">
    <location>
        <begin position="506"/>
        <end position="526"/>
    </location>
</feature>
<feature type="compositionally biased region" description="Basic residues" evidence="1">
    <location>
        <begin position="635"/>
        <end position="650"/>
    </location>
</feature>